<organism evidence="1">
    <name type="scientific">Siphoviridae sp. ctnpt50</name>
    <dbReference type="NCBI Taxonomy" id="2827941"/>
    <lineage>
        <taxon>Viruses</taxon>
        <taxon>Duplodnaviria</taxon>
        <taxon>Heunggongvirae</taxon>
        <taxon>Uroviricota</taxon>
        <taxon>Caudoviricetes</taxon>
    </lineage>
</organism>
<reference evidence="1" key="1">
    <citation type="journal article" date="2021" name="Proc. Natl. Acad. Sci. U.S.A.">
        <title>A Catalog of Tens of Thousands of Viruses from Human Metagenomes Reveals Hidden Associations with Chronic Diseases.</title>
        <authorList>
            <person name="Tisza M.J."/>
            <person name="Buck C.B."/>
        </authorList>
    </citation>
    <scope>NUCLEOTIDE SEQUENCE</scope>
    <source>
        <strain evidence="1">Ctnpt50</strain>
    </source>
</reference>
<name>A0A8S5SDG5_9CAUD</name>
<protein>
    <submittedName>
        <fullName evidence="1">Uncharacterized protein</fullName>
    </submittedName>
</protein>
<evidence type="ECO:0000313" key="1">
    <source>
        <dbReference type="EMBL" id="DAF48984.1"/>
    </source>
</evidence>
<dbReference type="EMBL" id="BK032577">
    <property type="protein sequence ID" value="DAF48984.1"/>
    <property type="molecule type" value="Genomic_DNA"/>
</dbReference>
<proteinExistence type="predicted"/>
<sequence>MKEIKLMIDGKEVQLTDEQLKALGIEIEEKRKNPFERVKPNERYHYVTSDGVIDEYIDANDATDAQLYKISNYFNDEAFAEQVALHQLFYRKLLKFIYDNECKDTAEWNGGNPHWYITYATDIKDFVVGEDFVFKAHSIYFSSEEAAEYAIEKVIKPFIEKYPEFIW</sequence>
<accession>A0A8S5SDG5</accession>